<evidence type="ECO:0000313" key="1">
    <source>
        <dbReference type="EMBL" id="KAJ4977188.1"/>
    </source>
</evidence>
<dbReference type="Proteomes" id="UP001141806">
    <property type="component" value="Unassembled WGS sequence"/>
</dbReference>
<comment type="caution">
    <text evidence="1">The sequence shown here is derived from an EMBL/GenBank/DDBJ whole genome shotgun (WGS) entry which is preliminary data.</text>
</comment>
<reference evidence="1" key="1">
    <citation type="journal article" date="2023" name="Plant J.">
        <title>The genome of the king protea, Protea cynaroides.</title>
        <authorList>
            <person name="Chang J."/>
            <person name="Duong T.A."/>
            <person name="Schoeman C."/>
            <person name="Ma X."/>
            <person name="Roodt D."/>
            <person name="Barker N."/>
            <person name="Li Z."/>
            <person name="Van de Peer Y."/>
            <person name="Mizrachi E."/>
        </authorList>
    </citation>
    <scope>NUCLEOTIDE SEQUENCE</scope>
    <source>
        <tissue evidence="1">Young leaves</tissue>
    </source>
</reference>
<dbReference type="EMBL" id="JAMYWD010000003">
    <property type="protein sequence ID" value="KAJ4977188.1"/>
    <property type="molecule type" value="Genomic_DNA"/>
</dbReference>
<keyword evidence="2" id="KW-1185">Reference proteome</keyword>
<protein>
    <submittedName>
        <fullName evidence="1">Uncharacterized protein</fullName>
    </submittedName>
</protein>
<proteinExistence type="predicted"/>
<accession>A0A9Q0QYX6</accession>
<evidence type="ECO:0000313" key="2">
    <source>
        <dbReference type="Proteomes" id="UP001141806"/>
    </source>
</evidence>
<organism evidence="1 2">
    <name type="scientific">Protea cynaroides</name>
    <dbReference type="NCBI Taxonomy" id="273540"/>
    <lineage>
        <taxon>Eukaryota</taxon>
        <taxon>Viridiplantae</taxon>
        <taxon>Streptophyta</taxon>
        <taxon>Embryophyta</taxon>
        <taxon>Tracheophyta</taxon>
        <taxon>Spermatophyta</taxon>
        <taxon>Magnoliopsida</taxon>
        <taxon>Proteales</taxon>
        <taxon>Proteaceae</taxon>
        <taxon>Protea</taxon>
    </lineage>
</organism>
<sequence>MSSKQISISIFSNEAKATDDCSVTSLLSLTSDDKVYNDVNVRAVLTVMVVVADMEVDVRVAAYMDVDMRVVAVVAAIRSGSNPDLMALSSSGLGLRVSSMDSAMKDYEKTMVLGWYIWLNLRRKSILHTSRTTSGSENQKDPLLEEESAVRDKFGGGNGGDTGAWTTSALLFSFWVAHLYYVFISSTRPNTGMTVFPFIPKVHDYNISETFRRSKP</sequence>
<gene>
    <name evidence="1" type="ORF">NE237_002294</name>
</gene>
<name>A0A9Q0QYX6_9MAGN</name>
<dbReference type="AlphaFoldDB" id="A0A9Q0QYX6"/>